<reference evidence="3 4" key="1">
    <citation type="submission" date="2015-01" db="EMBL/GenBank/DDBJ databases">
        <authorList>
            <person name="MANFREDI Pablo"/>
        </authorList>
    </citation>
    <scope>NUCLEOTIDE SEQUENCE [LARGE SCALE GENOMIC DNA]</scope>
    <source>
        <strain evidence="3 4">CcD38</strain>
    </source>
</reference>
<evidence type="ECO:0000259" key="2">
    <source>
        <dbReference type="Pfam" id="PF19351"/>
    </source>
</evidence>
<dbReference type="Pfam" id="PF19351">
    <property type="entry name" value="DUF5929"/>
    <property type="match status" value="1"/>
</dbReference>
<accession>A0A0B7I873</accession>
<dbReference type="RefSeq" id="WP_042343199.1">
    <property type="nucleotide sequence ID" value="NZ_CDOH01000170.1"/>
</dbReference>
<keyword evidence="4" id="KW-1185">Reference proteome</keyword>
<dbReference type="Pfam" id="PF04326">
    <property type="entry name" value="SLFN_AlbA_2"/>
    <property type="match status" value="1"/>
</dbReference>
<dbReference type="InterPro" id="IPR038461">
    <property type="entry name" value="Schlafen_AlbA_2_dom_sf"/>
</dbReference>
<dbReference type="AlphaFoldDB" id="A0A0B7I873"/>
<evidence type="ECO:0000259" key="1">
    <source>
        <dbReference type="Pfam" id="PF04326"/>
    </source>
</evidence>
<feature type="domain" description="Schlafen AlbA-2" evidence="1">
    <location>
        <begin position="17"/>
        <end position="144"/>
    </location>
</feature>
<gene>
    <name evidence="3" type="ORF">CCAND38_120019</name>
</gene>
<proteinExistence type="predicted"/>
<dbReference type="InterPro" id="IPR007421">
    <property type="entry name" value="Schlafen_AlbA_2_dom"/>
</dbReference>
<protein>
    <submittedName>
        <fullName evidence="3">Uncharacterized protein</fullName>
    </submittedName>
</protein>
<dbReference type="Gene3D" id="3.30.950.30">
    <property type="entry name" value="Schlafen, AAA domain"/>
    <property type="match status" value="1"/>
</dbReference>
<evidence type="ECO:0000313" key="4">
    <source>
        <dbReference type="Proteomes" id="UP000045051"/>
    </source>
</evidence>
<organism evidence="3 4">
    <name type="scientific">Capnocytophaga canis</name>
    <dbReference type="NCBI Taxonomy" id="1848903"/>
    <lineage>
        <taxon>Bacteria</taxon>
        <taxon>Pseudomonadati</taxon>
        <taxon>Bacteroidota</taxon>
        <taxon>Flavobacteriia</taxon>
        <taxon>Flavobacteriales</taxon>
        <taxon>Flavobacteriaceae</taxon>
        <taxon>Capnocytophaga</taxon>
    </lineage>
</organism>
<feature type="domain" description="DUF5929" evidence="2">
    <location>
        <begin position="157"/>
        <end position="378"/>
    </location>
</feature>
<name>A0A0B7I873_9FLAO</name>
<dbReference type="Proteomes" id="UP000045051">
    <property type="component" value="Unassembled WGS sequence"/>
</dbReference>
<dbReference type="InterPro" id="IPR045973">
    <property type="entry name" value="DUF5929"/>
</dbReference>
<dbReference type="EMBL" id="CDOI01000024">
    <property type="protein sequence ID" value="CEN43616.1"/>
    <property type="molecule type" value="Genomic_DNA"/>
</dbReference>
<evidence type="ECO:0000313" key="3">
    <source>
        <dbReference type="EMBL" id="CEN43616.1"/>
    </source>
</evidence>
<sequence>MINKRLLIKNLLAHSDENSFYDRKRFINLSDREGKAKFLKIVCALANSNPYNNAFIIVGVEDESRLIFGVDFFDDSHIQNLVNSYLENPPSVMYENIIFPDIAENKVVGLVTVRSSQKICSLSKGVWKYPKGTIFKREGSNSKIVDKTFKISDVNLKTVRQIEKLSSNNIQHTLDATIHFLNHRHKDLQAFYHVFREQFVLCYAGKPERVDGKLFYSRVDIELINEQVQLFFSALDLVEIHIQANSFQITEYIELATDFSQKYHPLETLTIEFFNNGTYKIHQKLVFIPPAYNLEKSALLWDEYMPIVKNIIEGNDLNNSGLNKLKLLPSTFLTCYLSGYIQAKELLEEARFKYREIDRESYPALKRTLRIMRKLKYNTHR</sequence>